<reference evidence="7 8" key="1">
    <citation type="journal article" date="2016" name="Antonie Van Leeuwenhoek">
        <title>Dongia soli sp. nov., isolated from soil from Dokdo, Korea.</title>
        <authorList>
            <person name="Kim D.U."/>
            <person name="Lee H."/>
            <person name="Kim H."/>
            <person name="Kim S.G."/>
            <person name="Ka J.O."/>
        </authorList>
    </citation>
    <scope>NUCLEOTIDE SEQUENCE [LARGE SCALE GENOMIC DNA]</scope>
    <source>
        <strain evidence="7 8">D78</strain>
    </source>
</reference>
<dbReference type="PANTHER" id="PTHR43332">
    <property type="entry name" value="INNER MEMBRANE TRANSPORT PERMEASE YADH-RELATED"/>
    <property type="match status" value="1"/>
</dbReference>
<sequence length="320" mass="34002">MLIPKSSSVACQGLSGGWGSHAPAGLASQSHRQYFLAMQNSTQPGGLSSAPFSNPTLPRLAPRAYGGFNWIGFGTLYAKEVRRFIAVGTQTILAPMVTTLLFLAVFVLALGHSVDQVGGQPYILFLVPGLIMMAMTQNAFANTSSSLMIAKVQGNIVDLLMPPLSPLEQTIGVAAGGLTRGLAVGLATGLAMWIFVPITIAHPLFALFHGVMASLLLALIGMLAGIWAEKFDHMAAVTNFVITPLSFLSGTFYSTERLSPAWKAVAHVNPFFYMIDGFRYGFIGHADGSLAAGIAILCVSNLVLLVLVHRCFARGYKLKA</sequence>
<dbReference type="Pfam" id="PF01061">
    <property type="entry name" value="ABC2_membrane"/>
    <property type="match status" value="1"/>
</dbReference>
<evidence type="ECO:0000259" key="6">
    <source>
        <dbReference type="PROSITE" id="PS51012"/>
    </source>
</evidence>
<evidence type="ECO:0000313" key="7">
    <source>
        <dbReference type="EMBL" id="MDY0882230.1"/>
    </source>
</evidence>
<evidence type="ECO:0000256" key="2">
    <source>
        <dbReference type="ARBA" id="ARBA00022692"/>
    </source>
</evidence>
<dbReference type="InterPro" id="IPR047817">
    <property type="entry name" value="ABC2_TM_bact-type"/>
</dbReference>
<feature type="domain" description="ABC transmembrane type-2" evidence="6">
    <location>
        <begin position="86"/>
        <end position="315"/>
    </location>
</feature>
<feature type="transmembrane region" description="Helical" evidence="5">
    <location>
        <begin position="181"/>
        <end position="200"/>
    </location>
</feature>
<keyword evidence="5" id="KW-0813">Transport</keyword>
<protein>
    <recommendedName>
        <fullName evidence="5">Transport permease protein</fullName>
    </recommendedName>
</protein>
<keyword evidence="5" id="KW-1003">Cell membrane</keyword>
<evidence type="ECO:0000256" key="4">
    <source>
        <dbReference type="ARBA" id="ARBA00023136"/>
    </source>
</evidence>
<dbReference type="EMBL" id="JAXCLW010000001">
    <property type="protein sequence ID" value="MDY0882230.1"/>
    <property type="molecule type" value="Genomic_DNA"/>
</dbReference>
<gene>
    <name evidence="7" type="ORF">SMD27_05205</name>
</gene>
<evidence type="ECO:0000256" key="5">
    <source>
        <dbReference type="RuleBase" id="RU361157"/>
    </source>
</evidence>
<dbReference type="PRINTS" id="PR00164">
    <property type="entry name" value="ABC2TRNSPORT"/>
</dbReference>
<dbReference type="InterPro" id="IPR013525">
    <property type="entry name" value="ABC2_TM"/>
</dbReference>
<dbReference type="PROSITE" id="PS51012">
    <property type="entry name" value="ABC_TM2"/>
    <property type="match status" value="1"/>
</dbReference>
<comment type="similarity">
    <text evidence="5">Belongs to the ABC-2 integral membrane protein family.</text>
</comment>
<comment type="caution">
    <text evidence="7">The sequence shown here is derived from an EMBL/GenBank/DDBJ whole genome shotgun (WGS) entry which is preliminary data.</text>
</comment>
<accession>A0ABU5E9F7</accession>
<feature type="transmembrane region" description="Helical" evidence="5">
    <location>
        <begin position="290"/>
        <end position="312"/>
    </location>
</feature>
<keyword evidence="4 5" id="KW-0472">Membrane</keyword>
<evidence type="ECO:0000313" key="8">
    <source>
        <dbReference type="Proteomes" id="UP001279642"/>
    </source>
</evidence>
<feature type="transmembrane region" description="Helical" evidence="5">
    <location>
        <begin position="122"/>
        <end position="141"/>
    </location>
</feature>
<evidence type="ECO:0000256" key="3">
    <source>
        <dbReference type="ARBA" id="ARBA00022989"/>
    </source>
</evidence>
<comment type="subcellular location">
    <subcellularLocation>
        <location evidence="5">Cell inner membrane</location>
        <topology evidence="5">Multi-pass membrane protein</topology>
    </subcellularLocation>
    <subcellularLocation>
        <location evidence="1">Membrane</location>
        <topology evidence="1">Multi-pass membrane protein</topology>
    </subcellularLocation>
</comment>
<keyword evidence="2 5" id="KW-0812">Transmembrane</keyword>
<dbReference type="RefSeq" id="WP_320507256.1">
    <property type="nucleotide sequence ID" value="NZ_JAXCLW010000001.1"/>
</dbReference>
<dbReference type="InterPro" id="IPR052522">
    <property type="entry name" value="ABC-2_transport_permease"/>
</dbReference>
<evidence type="ECO:0000256" key="1">
    <source>
        <dbReference type="ARBA" id="ARBA00004141"/>
    </source>
</evidence>
<dbReference type="InterPro" id="IPR000412">
    <property type="entry name" value="ABC_2_transport"/>
</dbReference>
<feature type="transmembrane region" description="Helical" evidence="5">
    <location>
        <begin position="234"/>
        <end position="253"/>
    </location>
</feature>
<name>A0ABU5E9F7_9PROT</name>
<feature type="transmembrane region" description="Helical" evidence="5">
    <location>
        <begin position="92"/>
        <end position="110"/>
    </location>
</feature>
<feature type="transmembrane region" description="Helical" evidence="5">
    <location>
        <begin position="206"/>
        <end position="227"/>
    </location>
</feature>
<dbReference type="Proteomes" id="UP001279642">
    <property type="component" value="Unassembled WGS sequence"/>
</dbReference>
<organism evidence="7 8">
    <name type="scientific">Dongia soli</name>
    <dbReference type="NCBI Taxonomy" id="600628"/>
    <lineage>
        <taxon>Bacteria</taxon>
        <taxon>Pseudomonadati</taxon>
        <taxon>Pseudomonadota</taxon>
        <taxon>Alphaproteobacteria</taxon>
        <taxon>Rhodospirillales</taxon>
        <taxon>Dongiaceae</taxon>
        <taxon>Dongia</taxon>
    </lineage>
</organism>
<keyword evidence="8" id="KW-1185">Reference proteome</keyword>
<proteinExistence type="inferred from homology"/>
<dbReference type="PANTHER" id="PTHR43332:SF2">
    <property type="entry name" value="INNER MEMBRANE TRANSPORT PERMEASE YADH"/>
    <property type="match status" value="1"/>
</dbReference>
<keyword evidence="3 5" id="KW-1133">Transmembrane helix</keyword>